<reference evidence="3 4" key="1">
    <citation type="journal article" date="2010" name="Proc. Natl. Acad. Sci. U.S.A.">
        <title>Insights into evolution of multicellular fungi from the assembled chromosomes of the mushroom Coprinopsis cinerea (Coprinus cinereus).</title>
        <authorList>
            <person name="Stajich J.E."/>
            <person name="Wilke S.K."/>
            <person name="Ahren D."/>
            <person name="Au C.H."/>
            <person name="Birren B.W."/>
            <person name="Borodovsky M."/>
            <person name="Burns C."/>
            <person name="Canback B."/>
            <person name="Casselton L.A."/>
            <person name="Cheng C.K."/>
            <person name="Deng J."/>
            <person name="Dietrich F.S."/>
            <person name="Fargo D.C."/>
            <person name="Farman M.L."/>
            <person name="Gathman A.C."/>
            <person name="Goldberg J."/>
            <person name="Guigo R."/>
            <person name="Hoegger P.J."/>
            <person name="Hooker J.B."/>
            <person name="Huggins A."/>
            <person name="James T.Y."/>
            <person name="Kamada T."/>
            <person name="Kilaru S."/>
            <person name="Kodira C."/>
            <person name="Kues U."/>
            <person name="Kupfer D."/>
            <person name="Kwan H.S."/>
            <person name="Lomsadze A."/>
            <person name="Li W."/>
            <person name="Lilly W.W."/>
            <person name="Ma L.J."/>
            <person name="Mackey A.J."/>
            <person name="Manning G."/>
            <person name="Martin F."/>
            <person name="Muraguchi H."/>
            <person name="Natvig D.O."/>
            <person name="Palmerini H."/>
            <person name="Ramesh M.A."/>
            <person name="Rehmeyer C.J."/>
            <person name="Roe B.A."/>
            <person name="Shenoy N."/>
            <person name="Stanke M."/>
            <person name="Ter-Hovhannisyan V."/>
            <person name="Tunlid A."/>
            <person name="Velagapudi R."/>
            <person name="Vision T.J."/>
            <person name="Zeng Q."/>
            <person name="Zolan M.E."/>
            <person name="Pukkila P.J."/>
        </authorList>
    </citation>
    <scope>NUCLEOTIDE SEQUENCE [LARGE SCALE GENOMIC DNA]</scope>
    <source>
        <strain evidence="4">Okayama-7 / 130 / ATCC MYA-4618 / FGSC 9003</strain>
    </source>
</reference>
<dbReference type="OrthoDB" id="3271139at2759"/>
<feature type="compositionally biased region" description="Polar residues" evidence="1">
    <location>
        <begin position="722"/>
        <end position="748"/>
    </location>
</feature>
<dbReference type="RefSeq" id="XP_001832061.2">
    <property type="nucleotide sequence ID" value="XM_001832009.2"/>
</dbReference>
<dbReference type="Proteomes" id="UP000001861">
    <property type="component" value="Unassembled WGS sequence"/>
</dbReference>
<protein>
    <submittedName>
        <fullName evidence="3">Other/FunK1 protein kinase</fullName>
    </submittedName>
</protein>
<dbReference type="VEuPathDB" id="FungiDB:CC1G_07432"/>
<dbReference type="InterPro" id="IPR011009">
    <property type="entry name" value="Kinase-like_dom_sf"/>
</dbReference>
<dbReference type="GO" id="GO:0016301">
    <property type="term" value="F:kinase activity"/>
    <property type="evidence" value="ECO:0007669"/>
    <property type="project" value="UniProtKB-KW"/>
</dbReference>
<dbReference type="GeneID" id="6008544"/>
<comment type="caution">
    <text evidence="3">The sequence shown here is derived from an EMBL/GenBank/DDBJ whole genome shotgun (WGS) entry which is preliminary data.</text>
</comment>
<keyword evidence="3" id="KW-0418">Kinase</keyword>
<dbReference type="PANTHER" id="PTHR38248">
    <property type="entry name" value="FUNK1 6"/>
    <property type="match status" value="1"/>
</dbReference>
<dbReference type="Gene3D" id="1.10.510.10">
    <property type="entry name" value="Transferase(Phosphotransferase) domain 1"/>
    <property type="match status" value="1"/>
</dbReference>
<dbReference type="PANTHER" id="PTHR38248:SF2">
    <property type="entry name" value="FUNK1 11"/>
    <property type="match status" value="1"/>
</dbReference>
<dbReference type="eggNOG" id="ENOG502RSE5">
    <property type="taxonomic scope" value="Eukaryota"/>
</dbReference>
<dbReference type="SUPFAM" id="SSF56112">
    <property type="entry name" value="Protein kinase-like (PK-like)"/>
    <property type="match status" value="1"/>
</dbReference>
<proteinExistence type="predicted"/>
<evidence type="ECO:0000313" key="4">
    <source>
        <dbReference type="Proteomes" id="UP000001861"/>
    </source>
</evidence>
<accession>A8NB60</accession>
<dbReference type="InterPro" id="IPR040976">
    <property type="entry name" value="Pkinase_fungal"/>
</dbReference>
<organism evidence="3 4">
    <name type="scientific">Coprinopsis cinerea (strain Okayama-7 / 130 / ATCC MYA-4618 / FGSC 9003)</name>
    <name type="common">Inky cap fungus</name>
    <name type="synonym">Hormographiella aspergillata</name>
    <dbReference type="NCBI Taxonomy" id="240176"/>
    <lineage>
        <taxon>Eukaryota</taxon>
        <taxon>Fungi</taxon>
        <taxon>Dikarya</taxon>
        <taxon>Basidiomycota</taxon>
        <taxon>Agaricomycotina</taxon>
        <taxon>Agaricomycetes</taxon>
        <taxon>Agaricomycetidae</taxon>
        <taxon>Agaricales</taxon>
        <taxon>Agaricineae</taxon>
        <taxon>Psathyrellaceae</taxon>
        <taxon>Coprinopsis</taxon>
    </lineage>
</organism>
<evidence type="ECO:0000256" key="1">
    <source>
        <dbReference type="SAM" id="MobiDB-lite"/>
    </source>
</evidence>
<dbReference type="InParanoid" id="A8NB60"/>
<evidence type="ECO:0000259" key="2">
    <source>
        <dbReference type="Pfam" id="PF17667"/>
    </source>
</evidence>
<dbReference type="AlphaFoldDB" id="A8NB60"/>
<feature type="domain" description="Fungal-type protein kinase" evidence="2">
    <location>
        <begin position="128"/>
        <end position="537"/>
    </location>
</feature>
<keyword evidence="4" id="KW-1185">Reference proteome</keyword>
<evidence type="ECO:0000313" key="3">
    <source>
        <dbReference type="EMBL" id="EAU89707.2"/>
    </source>
</evidence>
<name>A8NB60_COPC7</name>
<feature type="region of interest" description="Disordered" evidence="1">
    <location>
        <begin position="681"/>
        <end position="764"/>
    </location>
</feature>
<dbReference type="HOGENOM" id="CLU_011584_0_2_1"/>
<keyword evidence="3" id="KW-0808">Transferase</keyword>
<sequence length="764" mass="86617">MEPQFSICEIDEFMTAYLPDASQKTFDSVIRELEREKVLALRQPSRGRQRSTNNQRPIYTHALNVFKGLFRQGSAKTTRVIESLQGVATAVQKALQKVTGTNIKTRAIRASKIEDECPSEAYLTANLDGPVRYTDVLVPLTVTGLKSATDETHVDPTEGLFRIMKGDVRRKFSFAITVQGENMSLWYLSRPLCVKTAPISIFNHPDFLIHVLVGFLSATEQQLGYDSLVTLLQDRTYVYELPPDGQRLEPLYYRTIELVSEIHAQDPAGRSTRVWRVQRVVSKTDPTQIPGEPEVILKDAFLDRHTPTEADVQERLFQDITVFSRKKDWRNQSILKDFPSADLQYLAEALTGENFKNYFSCITDKFLSAPLDTSTLPLGQTSTSGTSAHPGLPKRRCFFVYELICTPLSDIPTLGEAIDVLRQCRTALQLMFCAGWLHGDLSPGNILAFRSSPDTPWQVKLSDLEFSKKFPITGAAIDEVVMGTPQFIASELQSSRYIYPRTRKKGQSGKGIRPKLRVVRNFQHDVESMFWIILWLVTMRAIKSLSRAFPKEYFGFRIPEGTMAARFNLLTQGNSLWELPDFEDSIPPPLRDEDCPFLDELDDIRYDLQDQYETRNKEGRQGDIEAYSRIMGEAMSTFFNRIEGSREKWEGVQLYTDLTLHPAHRRDATVLLPALSPSMKRKLEDPEAPVPSRRIGGDADRPRKRVRLDVQSPCQRAGPVTRSMTRSQAQAGPMTRSATRRLQQSTTKGVAAMPTRSSTRKTPR</sequence>
<dbReference type="Pfam" id="PF17667">
    <property type="entry name" value="Pkinase_fungal"/>
    <property type="match status" value="1"/>
</dbReference>
<gene>
    <name evidence="3" type="ORF">CC1G_07432</name>
</gene>
<dbReference type="EMBL" id="AACS02000009">
    <property type="protein sequence ID" value="EAU89707.2"/>
    <property type="molecule type" value="Genomic_DNA"/>
</dbReference>
<dbReference type="KEGG" id="cci:CC1G_07432"/>